<dbReference type="InterPro" id="IPR004111">
    <property type="entry name" value="Repressor_TetR_C"/>
</dbReference>
<evidence type="ECO:0000313" key="4">
    <source>
        <dbReference type="EMBL" id="KZM71962.1"/>
    </source>
</evidence>
<comment type="caution">
    <text evidence="4">The sequence shown here is derived from an EMBL/GenBank/DDBJ whole genome shotgun (WGS) entry which is preliminary data.</text>
</comment>
<dbReference type="RefSeq" id="WP_067593085.1">
    <property type="nucleotide sequence ID" value="NZ_JABMCZ010000001.1"/>
</dbReference>
<dbReference type="Proteomes" id="UP000076512">
    <property type="component" value="Unassembled WGS sequence"/>
</dbReference>
<evidence type="ECO:0000259" key="3">
    <source>
        <dbReference type="Pfam" id="PF02909"/>
    </source>
</evidence>
<keyword evidence="1" id="KW-0805">Transcription regulation</keyword>
<evidence type="ECO:0000313" key="5">
    <source>
        <dbReference type="Proteomes" id="UP000076512"/>
    </source>
</evidence>
<dbReference type="SUPFAM" id="SSF48498">
    <property type="entry name" value="Tetracyclin repressor-like, C-terminal domain"/>
    <property type="match status" value="1"/>
</dbReference>
<dbReference type="InterPro" id="IPR036271">
    <property type="entry name" value="Tet_transcr_reg_TetR-rel_C_sf"/>
</dbReference>
<dbReference type="GO" id="GO:0045892">
    <property type="term" value="P:negative regulation of DNA-templated transcription"/>
    <property type="evidence" value="ECO:0007669"/>
    <property type="project" value="InterPro"/>
</dbReference>
<reference evidence="4 5" key="1">
    <citation type="submission" date="2016-04" db="EMBL/GenBank/DDBJ databases">
        <authorList>
            <person name="Evans L.H."/>
            <person name="Alamgir A."/>
            <person name="Owens N."/>
            <person name="Weber N.D."/>
            <person name="Virtaneva K."/>
            <person name="Barbian K."/>
            <person name="Babar A."/>
            <person name="Rosenke K."/>
        </authorList>
    </citation>
    <scope>NUCLEOTIDE SEQUENCE [LARGE SCALE GENOMIC DNA]</scope>
    <source>
        <strain evidence="4 5">IFM 0406</strain>
    </source>
</reference>
<dbReference type="EMBL" id="LWGR01000010">
    <property type="protein sequence ID" value="KZM71962.1"/>
    <property type="molecule type" value="Genomic_DNA"/>
</dbReference>
<dbReference type="STRING" id="455432.AWN90_37620"/>
<dbReference type="Pfam" id="PF02909">
    <property type="entry name" value="TetR_C_1"/>
    <property type="match status" value="1"/>
</dbReference>
<protein>
    <recommendedName>
        <fullName evidence="3">Tetracycline repressor TetR C-terminal domain-containing protein</fullName>
    </recommendedName>
</protein>
<feature type="domain" description="Tetracycline repressor TetR C-terminal" evidence="3">
    <location>
        <begin position="27"/>
        <end position="129"/>
    </location>
</feature>
<keyword evidence="5" id="KW-1185">Reference proteome</keyword>
<dbReference type="Gene3D" id="1.10.357.10">
    <property type="entry name" value="Tetracycline Repressor, domain 2"/>
    <property type="match status" value="1"/>
</dbReference>
<accession>A0A164L2U2</accession>
<dbReference type="AlphaFoldDB" id="A0A164L2U2"/>
<proteinExistence type="predicted"/>
<keyword evidence="2" id="KW-0804">Transcription</keyword>
<sequence length="140" mass="14771">MQEHAEAVAYRADFGDVVVGVLGDYSVTSRTLHTVERGLAVLCAEGFDLDRALDALNALTMFVVAHAAWEARGASRVGVDGPGSAEYLKSLDPEEFPLITAAARASSGTDDHDRFGFAVRAMIHGFAATAVRPDPVTPAP</sequence>
<evidence type="ECO:0000256" key="2">
    <source>
        <dbReference type="ARBA" id="ARBA00023163"/>
    </source>
</evidence>
<name>A0A164L2U2_9NOCA</name>
<organism evidence="4 5">
    <name type="scientific">Nocardia terpenica</name>
    <dbReference type="NCBI Taxonomy" id="455432"/>
    <lineage>
        <taxon>Bacteria</taxon>
        <taxon>Bacillati</taxon>
        <taxon>Actinomycetota</taxon>
        <taxon>Actinomycetes</taxon>
        <taxon>Mycobacteriales</taxon>
        <taxon>Nocardiaceae</taxon>
        <taxon>Nocardia</taxon>
    </lineage>
</organism>
<evidence type="ECO:0000256" key="1">
    <source>
        <dbReference type="ARBA" id="ARBA00023015"/>
    </source>
</evidence>
<gene>
    <name evidence="4" type="ORF">AWN90_37620</name>
</gene>